<dbReference type="EMBL" id="OX451737">
    <property type="protein sequence ID" value="CAI8599461.1"/>
    <property type="molecule type" value="Genomic_DNA"/>
</dbReference>
<keyword evidence="4" id="KW-1185">Reference proteome</keyword>
<evidence type="ECO:0000256" key="1">
    <source>
        <dbReference type="SAM" id="MobiDB-lite"/>
    </source>
</evidence>
<evidence type="ECO:0000313" key="2">
    <source>
        <dbReference type="EMBL" id="CAI8599458.1"/>
    </source>
</evidence>
<dbReference type="Proteomes" id="UP001157006">
    <property type="component" value="Chromosome 2"/>
</dbReference>
<dbReference type="EMBL" id="OX451737">
    <property type="protein sequence ID" value="CAI8599458.1"/>
    <property type="molecule type" value="Genomic_DNA"/>
</dbReference>
<accession>A0AAV0ZR31</accession>
<gene>
    <name evidence="2" type="ORF">VFH_II175960</name>
    <name evidence="3" type="ORF">VFH_II176080</name>
</gene>
<evidence type="ECO:0000313" key="3">
    <source>
        <dbReference type="EMBL" id="CAI8599461.1"/>
    </source>
</evidence>
<feature type="compositionally biased region" description="Basic and acidic residues" evidence="1">
    <location>
        <begin position="1"/>
        <end position="18"/>
    </location>
</feature>
<feature type="region of interest" description="Disordered" evidence="1">
    <location>
        <begin position="1"/>
        <end position="24"/>
    </location>
</feature>
<name>A0AAV0ZR31_VICFA</name>
<proteinExistence type="predicted"/>
<sequence>MSSRRNETRQGKQLEEGARTNLTVHKLVSTSETIRSGCFQRKRESENNVASYFNRRLKGKRRDDRQAPMRALAQPVPVQAPLYYPRPVVPTMAPIGLPYAPYSSYLVPTTLYPQYPLQHPPKILQYQPHPLYVRQSVQQPPK</sequence>
<dbReference type="AlphaFoldDB" id="A0AAV0ZR31"/>
<protein>
    <submittedName>
        <fullName evidence="2">Uncharacterized protein</fullName>
    </submittedName>
</protein>
<evidence type="ECO:0000313" key="4">
    <source>
        <dbReference type="Proteomes" id="UP001157006"/>
    </source>
</evidence>
<reference evidence="2 4" key="1">
    <citation type="submission" date="2023-01" db="EMBL/GenBank/DDBJ databases">
        <authorList>
            <person name="Kreplak J."/>
        </authorList>
    </citation>
    <scope>NUCLEOTIDE SEQUENCE [LARGE SCALE GENOMIC DNA]</scope>
</reference>
<organism evidence="2 4">
    <name type="scientific">Vicia faba</name>
    <name type="common">Broad bean</name>
    <name type="synonym">Faba vulgaris</name>
    <dbReference type="NCBI Taxonomy" id="3906"/>
    <lineage>
        <taxon>Eukaryota</taxon>
        <taxon>Viridiplantae</taxon>
        <taxon>Streptophyta</taxon>
        <taxon>Embryophyta</taxon>
        <taxon>Tracheophyta</taxon>
        <taxon>Spermatophyta</taxon>
        <taxon>Magnoliopsida</taxon>
        <taxon>eudicotyledons</taxon>
        <taxon>Gunneridae</taxon>
        <taxon>Pentapetalae</taxon>
        <taxon>rosids</taxon>
        <taxon>fabids</taxon>
        <taxon>Fabales</taxon>
        <taxon>Fabaceae</taxon>
        <taxon>Papilionoideae</taxon>
        <taxon>50 kb inversion clade</taxon>
        <taxon>NPAAA clade</taxon>
        <taxon>Hologalegina</taxon>
        <taxon>IRL clade</taxon>
        <taxon>Fabeae</taxon>
        <taxon>Vicia</taxon>
    </lineage>
</organism>
<feature type="region of interest" description="Disordered" evidence="1">
    <location>
        <begin position="52"/>
        <end position="72"/>
    </location>
</feature>